<dbReference type="EMBL" id="AACS02000002">
    <property type="protein sequence ID" value="EAU88046.2"/>
    <property type="molecule type" value="Genomic_DNA"/>
</dbReference>
<feature type="compositionally biased region" description="Low complexity" evidence="1">
    <location>
        <begin position="748"/>
        <end position="764"/>
    </location>
</feature>
<comment type="caution">
    <text evidence="2">The sequence shown here is derived from an EMBL/GenBank/DDBJ whole genome shotgun (WGS) entry which is preliminary data.</text>
</comment>
<dbReference type="OMA" id="TVSVRCY"/>
<dbReference type="GeneID" id="6010283"/>
<feature type="compositionally biased region" description="Low complexity" evidence="1">
    <location>
        <begin position="289"/>
        <end position="305"/>
    </location>
</feature>
<evidence type="ECO:0000313" key="2">
    <source>
        <dbReference type="EMBL" id="EAU88046.2"/>
    </source>
</evidence>
<evidence type="ECO:0000256" key="1">
    <source>
        <dbReference type="SAM" id="MobiDB-lite"/>
    </source>
</evidence>
<gene>
    <name evidence="2" type="ORF">CC1G_10819</name>
</gene>
<feature type="compositionally biased region" description="Basic and acidic residues" evidence="1">
    <location>
        <begin position="616"/>
        <end position="633"/>
    </location>
</feature>
<dbReference type="AlphaFoldDB" id="A8NHG4"/>
<accession>A8NHG4</accession>
<feature type="compositionally biased region" description="Low complexity" evidence="1">
    <location>
        <begin position="231"/>
        <end position="263"/>
    </location>
</feature>
<feature type="region of interest" description="Disordered" evidence="1">
    <location>
        <begin position="497"/>
        <end position="780"/>
    </location>
</feature>
<dbReference type="eggNOG" id="ENOG502SATQ">
    <property type="taxonomic scope" value="Eukaryota"/>
</dbReference>
<feature type="compositionally biased region" description="Low complexity" evidence="1">
    <location>
        <begin position="634"/>
        <end position="644"/>
    </location>
</feature>
<dbReference type="InParanoid" id="A8NHG4"/>
<keyword evidence="3" id="KW-1185">Reference proteome</keyword>
<feature type="compositionally biased region" description="Low complexity" evidence="1">
    <location>
        <begin position="673"/>
        <end position="700"/>
    </location>
</feature>
<feature type="region of interest" description="Disordered" evidence="1">
    <location>
        <begin position="231"/>
        <end position="308"/>
    </location>
</feature>
<organism evidence="2 3">
    <name type="scientific">Coprinopsis cinerea (strain Okayama-7 / 130 / ATCC MYA-4618 / FGSC 9003)</name>
    <name type="common">Inky cap fungus</name>
    <name type="synonym">Hormographiella aspergillata</name>
    <dbReference type="NCBI Taxonomy" id="240176"/>
    <lineage>
        <taxon>Eukaryota</taxon>
        <taxon>Fungi</taxon>
        <taxon>Dikarya</taxon>
        <taxon>Basidiomycota</taxon>
        <taxon>Agaricomycotina</taxon>
        <taxon>Agaricomycetes</taxon>
        <taxon>Agaricomycetidae</taxon>
        <taxon>Agaricales</taxon>
        <taxon>Agaricineae</taxon>
        <taxon>Psathyrellaceae</taxon>
        <taxon>Coprinopsis</taxon>
    </lineage>
</organism>
<protein>
    <submittedName>
        <fullName evidence="2">Uncharacterized protein</fullName>
    </submittedName>
</protein>
<dbReference type="KEGG" id="cci:CC1G_10819"/>
<feature type="compositionally biased region" description="Low complexity" evidence="1">
    <location>
        <begin position="361"/>
        <end position="380"/>
    </location>
</feature>
<feature type="compositionally biased region" description="Low complexity" evidence="1">
    <location>
        <begin position="326"/>
        <end position="343"/>
    </location>
</feature>
<reference evidence="2 3" key="1">
    <citation type="journal article" date="2010" name="Proc. Natl. Acad. Sci. U.S.A.">
        <title>Insights into evolution of multicellular fungi from the assembled chromosomes of the mushroom Coprinopsis cinerea (Coprinus cinereus).</title>
        <authorList>
            <person name="Stajich J.E."/>
            <person name="Wilke S.K."/>
            <person name="Ahren D."/>
            <person name="Au C.H."/>
            <person name="Birren B.W."/>
            <person name="Borodovsky M."/>
            <person name="Burns C."/>
            <person name="Canback B."/>
            <person name="Casselton L.A."/>
            <person name="Cheng C.K."/>
            <person name="Deng J."/>
            <person name="Dietrich F.S."/>
            <person name="Fargo D.C."/>
            <person name="Farman M.L."/>
            <person name="Gathman A.C."/>
            <person name="Goldberg J."/>
            <person name="Guigo R."/>
            <person name="Hoegger P.J."/>
            <person name="Hooker J.B."/>
            <person name="Huggins A."/>
            <person name="James T.Y."/>
            <person name="Kamada T."/>
            <person name="Kilaru S."/>
            <person name="Kodira C."/>
            <person name="Kues U."/>
            <person name="Kupfer D."/>
            <person name="Kwan H.S."/>
            <person name="Lomsadze A."/>
            <person name="Li W."/>
            <person name="Lilly W.W."/>
            <person name="Ma L.J."/>
            <person name="Mackey A.J."/>
            <person name="Manning G."/>
            <person name="Martin F."/>
            <person name="Muraguchi H."/>
            <person name="Natvig D.O."/>
            <person name="Palmerini H."/>
            <person name="Ramesh M.A."/>
            <person name="Rehmeyer C.J."/>
            <person name="Roe B.A."/>
            <person name="Shenoy N."/>
            <person name="Stanke M."/>
            <person name="Ter-Hovhannisyan V."/>
            <person name="Tunlid A."/>
            <person name="Velagapudi R."/>
            <person name="Vision T.J."/>
            <person name="Zeng Q."/>
            <person name="Zolan M.E."/>
            <person name="Pukkila P.J."/>
        </authorList>
    </citation>
    <scope>NUCLEOTIDE SEQUENCE [LARGE SCALE GENOMIC DNA]</scope>
    <source>
        <strain evidence="3">Okayama-7 / 130 / ATCC MYA-4618 / FGSC 9003</strain>
    </source>
</reference>
<dbReference type="HOGENOM" id="CLU_014309_0_0_1"/>
<dbReference type="OrthoDB" id="3230530at2759"/>
<proteinExistence type="predicted"/>
<dbReference type="VEuPathDB" id="FungiDB:CC1G_10819"/>
<dbReference type="Proteomes" id="UP000001861">
    <property type="component" value="Unassembled WGS sequence"/>
</dbReference>
<feature type="compositionally biased region" description="Basic residues" evidence="1">
    <location>
        <begin position="533"/>
        <end position="542"/>
    </location>
</feature>
<feature type="compositionally biased region" description="Pro residues" evidence="1">
    <location>
        <begin position="517"/>
        <end position="526"/>
    </location>
</feature>
<evidence type="ECO:0000313" key="3">
    <source>
        <dbReference type="Proteomes" id="UP000001861"/>
    </source>
</evidence>
<name>A8NHG4_COPC7</name>
<dbReference type="STRING" id="240176.A8NHG4"/>
<feature type="compositionally biased region" description="Polar residues" evidence="1">
    <location>
        <begin position="264"/>
        <end position="283"/>
    </location>
</feature>
<sequence>MVQLILSSTKGNQGGKYFPYIGYLGLTPVRVEGIVRTKLDSDQKTLPSKSLTISVRCYESRVGRVNTLHSNILVDYTQTLWSKPDDVDYENVGVLEYPFRIWIPTQTRGFSTAVFVDYRCTWRVEAILSHAPITGVGFRQVRHFELPLVRYDVPRPLRLPDSQDIVLDHQTSKPKAPRIRYSLRMPAAPTGPLDLVSIPLHMQPLDHGVSIRSASVIIERRIQLHDLSAANTPMLSSSPPSSLPSTAANPPPNVSSSPALPNPQNSYFPSQHDSPQPPHASSSHYHHQPTSSTSSLTSSNPTITPETVYPSNASVMTYSSEHPLLSSSTDYSSSSAASSSQSAHHTGFASQPPTPNGAHGQSSSQTPSTSSSYSSPFSFTNSLPSRDSTKVVVNLIVGTETENFTRDSRGIWSKTLTLQWPASKSHSRWAIGETINSDLVSVRFFITVSSPSGGTDTIELAEKELLVVSTNESERQLALAKYAELAESSSGAAISSEYMVRSKSKSPRRLKDGKLPPDLPPSPALPPGSGGSRKPKTPRRPHTSAGPRDKSSLGKNSGGVGSTSTVGVVEQHRKRRSDLGWAHPSLHPNPQNPDYNSLWDGYARVETSKPLPSHFGNRDKMKSSEKKEKEKKPGSSSGRLSSNSFWAVTAPPLKPNSSGSRSSSSREDKGTRSAGAVMSTASTSTTGSTSSASSSFSGAGVRHRYAGAANGQGYDGEIGLSYSSSGTDEEEERRRRRFQHHQQGNAFPSLSSSPPTSNSSFPPSSYHPREMGGGNMHVREWEEELARIEEKSRKESDAAGFGRMRKRSLMSAVKGFLSSGNSSS</sequence>
<dbReference type="RefSeq" id="XP_001833754.2">
    <property type="nucleotide sequence ID" value="XM_001833702.2"/>
</dbReference>
<feature type="region of interest" description="Disordered" evidence="1">
    <location>
        <begin position="323"/>
        <end position="380"/>
    </location>
</feature>